<dbReference type="InterPro" id="IPR050865">
    <property type="entry name" value="BEACH_Domain"/>
</dbReference>
<dbReference type="Pfam" id="PF15787">
    <property type="entry name" value="DUF4704"/>
    <property type="match status" value="1"/>
</dbReference>
<dbReference type="Gene3D" id="2.130.10.10">
    <property type="entry name" value="YVTN repeat-like/Quinoprotein amine dehydrogenase"/>
    <property type="match status" value="1"/>
</dbReference>
<keyword evidence="8" id="KW-1185">Reference proteome</keyword>
<keyword evidence="2" id="KW-0677">Repeat</keyword>
<dbReference type="Gene3D" id="1.25.10.10">
    <property type="entry name" value="Leucine-rich Repeat Variant"/>
    <property type="match status" value="1"/>
</dbReference>
<dbReference type="InterPro" id="IPR016024">
    <property type="entry name" value="ARM-type_fold"/>
</dbReference>
<dbReference type="Gene3D" id="2.60.120.200">
    <property type="match status" value="1"/>
</dbReference>
<dbReference type="CDD" id="cd06071">
    <property type="entry name" value="Beach"/>
    <property type="match status" value="1"/>
</dbReference>
<name>A0ABC9E215_9POAL</name>
<dbReference type="InterPro" id="IPR011993">
    <property type="entry name" value="PH-like_dom_sf"/>
</dbReference>
<dbReference type="PROSITE" id="PS50294">
    <property type="entry name" value="WD_REPEATS_REGION"/>
    <property type="match status" value="1"/>
</dbReference>
<proteinExistence type="predicted"/>
<evidence type="ECO:0000259" key="6">
    <source>
        <dbReference type="PROSITE" id="PS51783"/>
    </source>
</evidence>
<dbReference type="SUPFAM" id="SSF48371">
    <property type="entry name" value="ARM repeat"/>
    <property type="match status" value="1"/>
</dbReference>
<feature type="region of interest" description="Disordered" evidence="4">
    <location>
        <begin position="14"/>
        <end position="46"/>
    </location>
</feature>
<feature type="region of interest" description="Disordered" evidence="4">
    <location>
        <begin position="2310"/>
        <end position="2333"/>
    </location>
</feature>
<dbReference type="InterPro" id="IPR036372">
    <property type="entry name" value="BEACH_dom_sf"/>
</dbReference>
<dbReference type="Gene3D" id="1.10.1540.10">
    <property type="entry name" value="BEACH domain"/>
    <property type="match status" value="1"/>
</dbReference>
<evidence type="ECO:0000256" key="2">
    <source>
        <dbReference type="ARBA" id="ARBA00022737"/>
    </source>
</evidence>
<organism evidence="7 8">
    <name type="scientific">Urochloa decumbens</name>
    <dbReference type="NCBI Taxonomy" id="240449"/>
    <lineage>
        <taxon>Eukaryota</taxon>
        <taxon>Viridiplantae</taxon>
        <taxon>Streptophyta</taxon>
        <taxon>Embryophyta</taxon>
        <taxon>Tracheophyta</taxon>
        <taxon>Spermatophyta</taxon>
        <taxon>Magnoliopsida</taxon>
        <taxon>Liliopsida</taxon>
        <taxon>Poales</taxon>
        <taxon>Poaceae</taxon>
        <taxon>PACMAD clade</taxon>
        <taxon>Panicoideae</taxon>
        <taxon>Panicodae</taxon>
        <taxon>Paniceae</taxon>
        <taxon>Melinidinae</taxon>
        <taxon>Urochloa</taxon>
    </lineage>
</organism>
<dbReference type="Pfam" id="PF20425">
    <property type="entry name" value="Neurobeachin"/>
    <property type="match status" value="1"/>
</dbReference>
<dbReference type="SUPFAM" id="SSF49899">
    <property type="entry name" value="Concanavalin A-like lectins/glucanases"/>
    <property type="match status" value="1"/>
</dbReference>
<evidence type="ECO:0000313" key="8">
    <source>
        <dbReference type="Proteomes" id="UP001497457"/>
    </source>
</evidence>
<feature type="domain" description="BEACH" evidence="5">
    <location>
        <begin position="2523"/>
        <end position="2813"/>
    </location>
</feature>
<dbReference type="Pfam" id="PF14844">
    <property type="entry name" value="PH_BEACH"/>
    <property type="match status" value="1"/>
</dbReference>
<dbReference type="SUPFAM" id="SSF81837">
    <property type="entry name" value="BEACH domain"/>
    <property type="match status" value="1"/>
</dbReference>
<dbReference type="Pfam" id="PF20426">
    <property type="entry name" value="NBCH_WD40"/>
    <property type="match status" value="1"/>
</dbReference>
<evidence type="ECO:0000313" key="7">
    <source>
        <dbReference type="EMBL" id="CAL5049482.1"/>
    </source>
</evidence>
<dbReference type="PANTHER" id="PTHR13743:SF129">
    <property type="entry name" value="BEACH DOMAIN-CONTAINING PROTEIN"/>
    <property type="match status" value="1"/>
</dbReference>
<protein>
    <recommendedName>
        <fullName evidence="9">BEACH domain-containing protein B</fullName>
    </recommendedName>
</protein>
<feature type="domain" description="BEACH-type PH" evidence="6">
    <location>
        <begin position="2357"/>
        <end position="2499"/>
    </location>
</feature>
<gene>
    <name evidence="7" type="ORF">URODEC1_LOCUS91023</name>
</gene>
<dbReference type="InterPro" id="IPR046852">
    <property type="entry name" value="Neurobeachin_a-sol"/>
</dbReference>
<dbReference type="EMBL" id="OZ075145">
    <property type="protein sequence ID" value="CAL5049482.1"/>
    <property type="molecule type" value="Genomic_DNA"/>
</dbReference>
<evidence type="ECO:0000259" key="5">
    <source>
        <dbReference type="PROSITE" id="PS50197"/>
    </source>
</evidence>
<dbReference type="InterPro" id="IPR036322">
    <property type="entry name" value="WD40_repeat_dom_sf"/>
</dbReference>
<dbReference type="InterPro" id="IPR023362">
    <property type="entry name" value="PH-BEACH_dom"/>
</dbReference>
<dbReference type="SUPFAM" id="SSF50729">
    <property type="entry name" value="PH domain-like"/>
    <property type="match status" value="1"/>
</dbReference>
<dbReference type="SMART" id="SM00320">
    <property type="entry name" value="WD40"/>
    <property type="match status" value="5"/>
</dbReference>
<dbReference type="PROSITE" id="PS51783">
    <property type="entry name" value="PH_BEACH"/>
    <property type="match status" value="1"/>
</dbReference>
<dbReference type="Proteomes" id="UP001497457">
    <property type="component" value="Chromosome 35b"/>
</dbReference>
<dbReference type="CDD" id="cd01201">
    <property type="entry name" value="PH_BEACH"/>
    <property type="match status" value="1"/>
</dbReference>
<accession>A0ABC9E215</accession>
<dbReference type="InterPro" id="IPR001680">
    <property type="entry name" value="WD40_rpt"/>
</dbReference>
<feature type="repeat" description="WD" evidence="3">
    <location>
        <begin position="2952"/>
        <end position="2993"/>
    </location>
</feature>
<dbReference type="InterPro" id="IPR031570">
    <property type="entry name" value="NBEA/BDCP_DUF4704"/>
</dbReference>
<dbReference type="InterPro" id="IPR000409">
    <property type="entry name" value="BEACH_dom"/>
</dbReference>
<evidence type="ECO:0000256" key="3">
    <source>
        <dbReference type="PROSITE-ProRule" id="PRU00221"/>
    </source>
</evidence>
<evidence type="ECO:0000256" key="4">
    <source>
        <dbReference type="SAM" id="MobiDB-lite"/>
    </source>
</evidence>
<feature type="compositionally biased region" description="Polar residues" evidence="4">
    <location>
        <begin position="2317"/>
        <end position="2333"/>
    </location>
</feature>
<dbReference type="InterPro" id="IPR011989">
    <property type="entry name" value="ARM-like"/>
</dbReference>
<sequence length="3195" mass="359538">MNIVWGVADLLRKAPPPPAPGGGAGSAPVPASSFPDGGLDDAPTPRVVFSDSPEEAVLNELWKKYENAFDKVEKEKFLQIFILQFVETFRDWGPQLIEQLVGQELGSDETIVGCSRGHPSEVILILIQEISLITSTIVESGNNLESCTNHDAEQPINLGLSTQILHVLECSAILTRSLHNCRAFSYYGGVQKITSLLKVAVALLRNLNGLLAADDQSSDEAVCNTRLMLNILVCIITIISNFMKLELTIARGPNTVETTKHTPSKSRLTTVTSNLPDSTISDTFQHWQQKAIVLVMEASGVNWLVELLRVIQRLNLKEQCNDLSLHFLSLCTLQSTVSGTRAQNHLRSIGGLEILLDGLGLPSSKFSVLKHSYISRNERGEILQLQIQYLHILSEAVFANVNNLKFLCENGRVHKFANYICWPAFMIQKFHGQKDNTKASHALDFVSGPICFLDITEWNDYSVKLSNALCSFILPSKNIEYCSIPSAYLEQSVRWIIRILMTVFLCIRACTSESELPNHIKIFSKTLQYYMIRMFKRVLISTPALLPTFREEGVWDLVFSGNFFYFGSSVEDTHFHIVTDIQNGDINSNQISIDSESLYCTDVNIIQVEAISFLEFAATLNENTYNTPECSALLDALEHFISDPSTVSTLLKCFRVILQLATEQTLASFESLDVIRRVLKATCHQAQELRNFSNFLCSNAMITEDGSHFKNIEHRTENTLICTELALSLFREYVTISTNGRILVLHNAGCIECLCDLFREQNLRKRVLEQVLALFRLPSSSVQDHTSKLQLCSKYLENFARANEKEKVDSELLIDLLVSMREIIIMDHMYYQNLFRNGGCFLHIVSLLNGSFNEVTAGQLVLNVLETLTLLLKGNDASKGAFRLLVGVGYQTLQSLILDFYKWSPSERLLDALLSMMVDCKFELNEKTTIKNEDAVVLLLNILQKSSTSLQHYGLVILQQLLKQSITNRTSCFRAGLLSFLLDWFSIEENDDIVIEIAEIIQILGAHSICGKDIRKIFALLRCEKIGAKQKHTSLLLTSLSHMLKEKGPEAFFEFNGHDSGIEIKSPFLWPYNRGLSFSCWLRVENFPDNGMMGLFSFFTEDGKGCSVVLNRSALVYESISQKHQCVLFPLKLPPKEWIFLSVTHTIGRAFSGGSQLRCYVDGELVSSEKCGYAKVNEAMTRCTIGTELMPVGEEPISIGFEKTFAFTGQMGPVYVFSDALSSEQVKGIYFLGPSYMYSFHGDDSLYRGILDARDGLSSKIIFGFNAQASDGRSLFSVSSSLDNANKSKFEALIMGGTKLCSRHLPQDIIYCVGGVSVFFPLFAQFFDATTDVLQSCHTSVDNDKLAAEVIELVATVLEGNVSNQQQMYLLSGLSILGFLLQSATPQRLTTKTLSALKYMFDILRNCGMSRILLKDAIQQIYLNPQIWVYASYEVQENLYMFVIKYFETDGRLLTLLCGLPWIIDIVCQYYWEKADSRHVVASKPLLHPVTKEVIGERPKIVEIRKLRLLFLSLAEMSLKLKVSLDDIRALVAFFERSQDIACVRDVLDSIIRALSQGSVLSSFVENVNCLGGCCIFVNLLKREFEPIRLLGLQLLGKLLAGIPSENKGMKLFPLHLGQSRPISENLTKEIAAAPQLFFYAISERLFKFPLSDNLCAGLFSVLGGTTPQQVIDLQENSKFDPLRDKNCNLSSLAPFSLPQILVCIFRYMHSCQDSSARRRILNDLLGLLDSNPSNIEALMEHSWNSWLEISTKLDVFKDYTSVSKGELDDVETDELRLVRNLYSLVLSYYLHSVRGGWHQVDDTANFFLLKLDQGQLSSFDLLRDILDDIAGSLLQKSMKDNIFLLQPCCDNVLYFLNLIQELLVNQMGVKLLFPSPNLSEESSQENMWKEDIKSIVNDILNTESSGQCTSLFWTSCKIFDGNKVSDDWWSFFDKVWSIVCSLSGKGPSKLLQKDPNVEVASLDQKPSGLVESVNIPAPEKAATVVSGGIGTALGVKMNRFAEKAITSREEIIPRVFFHLVILYLCKAGSENASKCVLHFMSLLPILLISEDDQSKNKLHFLIWSLLIARSQYGQLDDGARFHVCSHLILETIIYGKSMLVTNILGRDDSTKINNNKEARFILSFIQKDRVLATAANEVKHMKVVQADRLKKLQELQLKVNESSTKETRLVQAIEDEIHFTVTAALSADGGRKAASQLAFREDQQMITDKWIHISRALMDERGPWSSNPFPNDVVTRWKLDKTEDRWRRRFKLKRNYKFDERLCQPSQSRNESIDPSADQPYISAKISEKMKRFLRKGVRGITDDSVYEPFEDTSDVSESSQSNPLENQNMNNVADSSDYHATVHDKKEPSSANGDNDYTKVLCSVRCVLVTPKRKLAGYLDITRTVMHFSFEFLVEGTGGSSVFSKFKDKKDSYCKNELGGVDRLDGMIETNGVLMQNQSNKIKRHKRWNITKIKGVHWTRYLLQYTAMEIFFDDSSAPIFLNFSSQKDTKNAGTLLVSLRNEALFPKGSTKDKNSIISFVDRRVALEMAENAKERWKRREINNFEYLVILNTLAGRSYNDLTQYPIFPWVLADYTSEKLDFNKSSTFRDLSKPVGALDETRFKVFEDRYLSFCDPDIPSFYYGSHYSSMGIVLHYMLRLEPFTTLHLSFQGGKFDHADCLFQSIDSAYKNSLSSTSDVKELIPEFFYMPEFLENSNSYHLGVKQDGEPIGNVALPPWAKGSPDEFVHINREALESEYVSSNLHHWIDLIFGYKQRGQPAVEAANIFYYVTYEGAVDLENMDDMLQKSAIEDQIANFGQTPIQIFRIKHPRRGPPIPIAHPLYFAPQSIILTSSVARTISHMCAVLFIGLLENTIVLMNEGLILSVKMWSTSQLQSVGTFTYSGPQEYSIGSLDVISPRKIGTFLAENVAFGRHCLATMQNNGDNYLILCGNWENSFQIISLSDGRIMQSIRQHKDVVGCVAVSTDGNVVATGGYDTTVMIWHAFRGRPIDKKLRTTNFELSEKEHVIVERPVHILCGHDDIITCLFVSTELDIVISGSKDGTCIFHTLREGRYVRSIQHPSGVGLSKLVASQHGRVVLYSEKDLSLHMYSINGRHIASSATSGRLNCMELSCCGEFIVCAGEKGQIVLRSMHSLDIIWRYDGAGKIITSLVVTPEECIIAGTKDGSLLVFSIETSLLRRGSMQRNRIKPSTVG</sequence>
<dbReference type="Gene3D" id="2.30.29.30">
    <property type="entry name" value="Pleckstrin-homology domain (PH domain)/Phosphotyrosine-binding domain (PTB)"/>
    <property type="match status" value="1"/>
</dbReference>
<keyword evidence="1 3" id="KW-0853">WD repeat</keyword>
<dbReference type="Pfam" id="PF02138">
    <property type="entry name" value="Beach"/>
    <property type="match status" value="1"/>
</dbReference>
<evidence type="ECO:0008006" key="9">
    <source>
        <dbReference type="Google" id="ProtNLM"/>
    </source>
</evidence>
<dbReference type="PANTHER" id="PTHR13743">
    <property type="entry name" value="BEIGE/BEACH-RELATED"/>
    <property type="match status" value="1"/>
</dbReference>
<dbReference type="InterPro" id="IPR013320">
    <property type="entry name" value="ConA-like_dom_sf"/>
</dbReference>
<dbReference type="PROSITE" id="PS50197">
    <property type="entry name" value="BEACH"/>
    <property type="match status" value="1"/>
</dbReference>
<evidence type="ECO:0000256" key="1">
    <source>
        <dbReference type="ARBA" id="ARBA00022574"/>
    </source>
</evidence>
<dbReference type="SUPFAM" id="SSF50978">
    <property type="entry name" value="WD40 repeat-like"/>
    <property type="match status" value="1"/>
</dbReference>
<dbReference type="InterPro" id="IPR015943">
    <property type="entry name" value="WD40/YVTN_repeat-like_dom_sf"/>
</dbReference>
<dbReference type="FunFam" id="1.10.1540.10:FF:000001">
    <property type="entry name" value="neurobeachin isoform X1"/>
    <property type="match status" value="1"/>
</dbReference>
<dbReference type="SMART" id="SM01026">
    <property type="entry name" value="Beach"/>
    <property type="match status" value="1"/>
</dbReference>
<dbReference type="InterPro" id="IPR046851">
    <property type="entry name" value="NBCH_WD40"/>
</dbReference>
<dbReference type="PROSITE" id="PS50082">
    <property type="entry name" value="WD_REPEATS_2"/>
    <property type="match status" value="1"/>
</dbReference>
<reference evidence="7" key="1">
    <citation type="submission" date="2024-10" db="EMBL/GenBank/DDBJ databases">
        <authorList>
            <person name="Ryan C."/>
        </authorList>
    </citation>
    <scope>NUCLEOTIDE SEQUENCE [LARGE SCALE GENOMIC DNA]</scope>
</reference>
<dbReference type="Pfam" id="PF13385">
    <property type="entry name" value="Laminin_G_3"/>
    <property type="match status" value="1"/>
</dbReference>